<protein>
    <recommendedName>
        <fullName evidence="3">CopG family transcriptional regulator</fullName>
    </recommendedName>
</protein>
<accession>A0A1Y1S0X0</accession>
<dbReference type="OrthoDB" id="598340at2"/>
<comment type="caution">
    <text evidence="1">The sequence shown here is derived from an EMBL/GenBank/DDBJ whole genome shotgun (WGS) entry which is preliminary data.</text>
</comment>
<evidence type="ECO:0000313" key="2">
    <source>
        <dbReference type="Proteomes" id="UP000192343"/>
    </source>
</evidence>
<proteinExistence type="predicted"/>
<dbReference type="Pfam" id="PF19891">
    <property type="entry name" value="DUF6364"/>
    <property type="match status" value="1"/>
</dbReference>
<dbReference type="AlphaFoldDB" id="A0A1Y1S0X0"/>
<evidence type="ECO:0000313" key="1">
    <source>
        <dbReference type="EMBL" id="ORC37002.1"/>
    </source>
</evidence>
<reference evidence="1 2" key="1">
    <citation type="submission" date="2017-03" db="EMBL/GenBank/DDBJ databases">
        <title>Draft Genome sequence of Marispirochaeta sp. strain JC444.</title>
        <authorList>
            <person name="Shivani Y."/>
            <person name="Subhash Y."/>
            <person name="Sasikala C."/>
            <person name="Ramana C."/>
        </authorList>
    </citation>
    <scope>NUCLEOTIDE SEQUENCE [LARGE SCALE GENOMIC DNA]</scope>
    <source>
        <strain evidence="1 2">JC444</strain>
    </source>
</reference>
<keyword evidence="2" id="KW-1185">Reference proteome</keyword>
<sequence length="75" mass="8926">MNITLSADEELIRKAREYAKRHNSTLNNIIRRHLEHITNEMDALSAAREFESICSDYAGESPPDYHFNREEEYRR</sequence>
<organism evidence="1 2">
    <name type="scientific">Marispirochaeta aestuarii</name>
    <dbReference type="NCBI Taxonomy" id="1963862"/>
    <lineage>
        <taxon>Bacteria</taxon>
        <taxon>Pseudomonadati</taxon>
        <taxon>Spirochaetota</taxon>
        <taxon>Spirochaetia</taxon>
        <taxon>Spirochaetales</taxon>
        <taxon>Spirochaetaceae</taxon>
        <taxon>Marispirochaeta</taxon>
    </lineage>
</organism>
<dbReference type="Proteomes" id="UP000192343">
    <property type="component" value="Unassembled WGS sequence"/>
</dbReference>
<dbReference type="RefSeq" id="WP_083048903.1">
    <property type="nucleotide sequence ID" value="NZ_MWQY01000004.1"/>
</dbReference>
<dbReference type="EMBL" id="MWQY01000004">
    <property type="protein sequence ID" value="ORC37002.1"/>
    <property type="molecule type" value="Genomic_DNA"/>
</dbReference>
<dbReference type="STRING" id="1963862.B4O97_05085"/>
<evidence type="ECO:0008006" key="3">
    <source>
        <dbReference type="Google" id="ProtNLM"/>
    </source>
</evidence>
<gene>
    <name evidence="1" type="ORF">B4O97_05085</name>
</gene>
<name>A0A1Y1S0X0_9SPIO</name>
<dbReference type="InterPro" id="IPR045944">
    <property type="entry name" value="DUF6364"/>
</dbReference>